<feature type="domain" description="UBA" evidence="2">
    <location>
        <begin position="475"/>
        <end position="522"/>
    </location>
</feature>
<accession>A0A1Y2HSG6</accession>
<evidence type="ECO:0000256" key="1">
    <source>
        <dbReference type="SAM" id="MobiDB-lite"/>
    </source>
</evidence>
<dbReference type="InterPro" id="IPR015940">
    <property type="entry name" value="UBA"/>
</dbReference>
<dbReference type="OrthoDB" id="5584755at2759"/>
<keyword evidence="4" id="KW-1185">Reference proteome</keyword>
<gene>
    <name evidence="3" type="ORF">BCR44DRAFT_35852</name>
</gene>
<dbReference type="STRING" id="765915.A0A1Y2HSG6"/>
<organism evidence="3 4">
    <name type="scientific">Catenaria anguillulae PL171</name>
    <dbReference type="NCBI Taxonomy" id="765915"/>
    <lineage>
        <taxon>Eukaryota</taxon>
        <taxon>Fungi</taxon>
        <taxon>Fungi incertae sedis</taxon>
        <taxon>Blastocladiomycota</taxon>
        <taxon>Blastocladiomycetes</taxon>
        <taxon>Blastocladiales</taxon>
        <taxon>Catenariaceae</taxon>
        <taxon>Catenaria</taxon>
    </lineage>
</organism>
<feature type="compositionally biased region" description="Low complexity" evidence="1">
    <location>
        <begin position="117"/>
        <end position="133"/>
    </location>
</feature>
<dbReference type="Gene3D" id="1.10.8.10">
    <property type="entry name" value="DNA helicase RuvA subunit, C-terminal domain"/>
    <property type="match status" value="1"/>
</dbReference>
<dbReference type="AlphaFoldDB" id="A0A1Y2HSG6"/>
<sequence>MDSPPSGSPSNAQAGHYAFPASTRSRIAIALSPHVLVPTRKLLAPAAFAPPQRCAQLAHLADATHERALVDAYAKRTATLADEEKAHQERVNRVRAAALTAIESEKADTAKKEKEQSSSSSKASASASSAAAAPGNPINYAEFEAPQAPLDPWDAAEAANNGTDSGKQDWQALQRVMMGHSAPVNRLGAGSQLVSTSSGPKSPIVPPRPDPNRVAAVLNQAAPVSTHASGGGKPAPSSLPGAFPTVTPPQSYGTIPGAGSTPPPPNTMPMPLPMPSVHNPHPHPHGHPPAYQQHQPPPMQMPMPLPGVASGNPTTLGFGPHSMPRPGSNPNVNVMPGATPPLPPRNPMFVPPPVGTTPPPAQGMIGSPGQNRRPNKAPPPVPAGTQQGAGSPAAAASARPSPRDLPAQFHPMFYSLLDMGFTPDSITLALHMFRDNQKRVTDFCLLYPSLPTPLPPRAAITTAVHTLYNAYHPSEPDADTLRKHIVAFARIVDMGFAPDAAATALVVAKGNEQEAVETLMGS</sequence>
<feature type="compositionally biased region" description="Low complexity" evidence="1">
    <location>
        <begin position="388"/>
        <end position="400"/>
    </location>
</feature>
<dbReference type="EMBL" id="MCFL01000012">
    <property type="protein sequence ID" value="ORZ37479.1"/>
    <property type="molecule type" value="Genomic_DNA"/>
</dbReference>
<dbReference type="InterPro" id="IPR009060">
    <property type="entry name" value="UBA-like_sf"/>
</dbReference>
<evidence type="ECO:0000313" key="4">
    <source>
        <dbReference type="Proteomes" id="UP000193411"/>
    </source>
</evidence>
<protein>
    <recommendedName>
        <fullName evidence="2">UBA domain-containing protein</fullName>
    </recommendedName>
</protein>
<feature type="region of interest" description="Disordered" evidence="1">
    <location>
        <begin position="224"/>
        <end position="297"/>
    </location>
</feature>
<proteinExistence type="predicted"/>
<feature type="region of interest" description="Disordered" evidence="1">
    <location>
        <begin position="354"/>
        <end position="404"/>
    </location>
</feature>
<feature type="region of interest" description="Disordered" evidence="1">
    <location>
        <begin position="105"/>
        <end position="133"/>
    </location>
</feature>
<comment type="caution">
    <text evidence="3">The sequence shown here is derived from an EMBL/GenBank/DDBJ whole genome shotgun (WGS) entry which is preliminary data.</text>
</comment>
<dbReference type="SMART" id="SM00165">
    <property type="entry name" value="UBA"/>
    <property type="match status" value="1"/>
</dbReference>
<dbReference type="SUPFAM" id="SSF46934">
    <property type="entry name" value="UBA-like"/>
    <property type="match status" value="1"/>
</dbReference>
<feature type="compositionally biased region" description="Pro residues" evidence="1">
    <location>
        <begin position="261"/>
        <end position="274"/>
    </location>
</feature>
<name>A0A1Y2HSG6_9FUNG</name>
<feature type="compositionally biased region" description="Basic and acidic residues" evidence="1">
    <location>
        <begin position="105"/>
        <end position="116"/>
    </location>
</feature>
<evidence type="ECO:0000259" key="2">
    <source>
        <dbReference type="PROSITE" id="PS50030"/>
    </source>
</evidence>
<dbReference type="Proteomes" id="UP000193411">
    <property type="component" value="Unassembled WGS sequence"/>
</dbReference>
<dbReference type="Pfam" id="PF00627">
    <property type="entry name" value="UBA"/>
    <property type="match status" value="1"/>
</dbReference>
<evidence type="ECO:0000313" key="3">
    <source>
        <dbReference type="EMBL" id="ORZ37479.1"/>
    </source>
</evidence>
<reference evidence="3 4" key="1">
    <citation type="submission" date="2016-07" db="EMBL/GenBank/DDBJ databases">
        <title>Pervasive Adenine N6-methylation of Active Genes in Fungi.</title>
        <authorList>
            <consortium name="DOE Joint Genome Institute"/>
            <person name="Mondo S.J."/>
            <person name="Dannebaum R.O."/>
            <person name="Kuo R.C."/>
            <person name="Labutti K."/>
            <person name="Haridas S."/>
            <person name="Kuo A."/>
            <person name="Salamov A."/>
            <person name="Ahrendt S.R."/>
            <person name="Lipzen A."/>
            <person name="Sullivan W."/>
            <person name="Andreopoulos W.B."/>
            <person name="Clum A."/>
            <person name="Lindquist E."/>
            <person name="Daum C."/>
            <person name="Ramamoorthy G.K."/>
            <person name="Gryganskyi A."/>
            <person name="Culley D."/>
            <person name="Magnuson J.K."/>
            <person name="James T.Y."/>
            <person name="O'Malley M.A."/>
            <person name="Stajich J.E."/>
            <person name="Spatafora J.W."/>
            <person name="Visel A."/>
            <person name="Grigoriev I.V."/>
        </authorList>
    </citation>
    <scope>NUCLEOTIDE SEQUENCE [LARGE SCALE GENOMIC DNA]</scope>
    <source>
        <strain evidence="3 4">PL171</strain>
    </source>
</reference>
<dbReference type="PROSITE" id="PS50030">
    <property type="entry name" value="UBA"/>
    <property type="match status" value="1"/>
</dbReference>